<keyword evidence="4" id="KW-1185">Reference proteome</keyword>
<evidence type="ECO:0000259" key="2">
    <source>
        <dbReference type="PROSITE" id="PS51391"/>
    </source>
</evidence>
<feature type="region of interest" description="Disordered" evidence="1">
    <location>
        <begin position="179"/>
        <end position="217"/>
    </location>
</feature>
<evidence type="ECO:0000313" key="3">
    <source>
        <dbReference type="EMBL" id="PWN96627.1"/>
    </source>
</evidence>
<name>A0A316Z4E1_9BASI</name>
<feature type="compositionally biased region" description="Polar residues" evidence="1">
    <location>
        <begin position="372"/>
        <end position="381"/>
    </location>
</feature>
<sequence length="536" mass="55605">MSSSAASETAPDVRSLAALLQETIASNKLSASRVERVRAAALPLYAHPSQLEECIMNAHRQATSSTSVSSLYLVDAVCGQARSLAKRKRECLEASKEGASAESAADGSGKVASAGDAQRFLDRMDSRVEEVALRTLKIVRPEQREKVFKIIDIWHKSGTFKSATLRAVRTRAKIEETKLLERESDRAAQRKERASQPDESASSKAENGNAPAKEPLTGLPSHLRALLDSGSASASPVRSEASDERERADSPGALALMGAEVPPPQKPDAGSAVPLTSVAPPAGGLNAALALIQQLSSSGLLLSQTPAAGSASAAAATTSGSHVPTRLPPGSSLQSPPLGAQPPQLASPASGPPPSGPLPTQMPGRAPPMPSLASSWASQTAAAPPGVKRAAEESADAESSKRSRPAPGGVQPDPSVGDMSTWNMATFFPTPDALTELAQRWYNSFQQMPSQPEMFAWLAQMNMQMQMQMQMQAQAASQAQMGGGGGGGWGAGWGAASPPAQMPQNSWQPEGAGAPGGWQGSPPQQAPTWSPPPPGP</sequence>
<dbReference type="STRING" id="58919.A0A316Z4E1"/>
<feature type="region of interest" description="Disordered" evidence="1">
    <location>
        <begin position="478"/>
        <end position="536"/>
    </location>
</feature>
<dbReference type="InterPro" id="IPR006569">
    <property type="entry name" value="CID_dom"/>
</dbReference>
<organism evidence="3 4">
    <name type="scientific">Tilletiopsis washingtonensis</name>
    <dbReference type="NCBI Taxonomy" id="58919"/>
    <lineage>
        <taxon>Eukaryota</taxon>
        <taxon>Fungi</taxon>
        <taxon>Dikarya</taxon>
        <taxon>Basidiomycota</taxon>
        <taxon>Ustilaginomycotina</taxon>
        <taxon>Exobasidiomycetes</taxon>
        <taxon>Entylomatales</taxon>
        <taxon>Entylomatales incertae sedis</taxon>
        <taxon>Tilletiopsis</taxon>
    </lineage>
</organism>
<dbReference type="Proteomes" id="UP000245946">
    <property type="component" value="Unassembled WGS sequence"/>
</dbReference>
<protein>
    <recommendedName>
        <fullName evidence="2">CID domain-containing protein</fullName>
    </recommendedName>
</protein>
<feature type="compositionally biased region" description="Low complexity" evidence="1">
    <location>
        <begin position="328"/>
        <end position="349"/>
    </location>
</feature>
<proteinExistence type="predicted"/>
<dbReference type="Gene3D" id="1.25.40.90">
    <property type="match status" value="1"/>
</dbReference>
<gene>
    <name evidence="3" type="ORF">FA09DRAFT_331117</name>
</gene>
<dbReference type="GeneID" id="37270421"/>
<evidence type="ECO:0000256" key="1">
    <source>
        <dbReference type="SAM" id="MobiDB-lite"/>
    </source>
</evidence>
<feature type="region of interest" description="Disordered" evidence="1">
    <location>
        <begin position="229"/>
        <end position="248"/>
    </location>
</feature>
<feature type="domain" description="CID" evidence="2">
    <location>
        <begin position="8"/>
        <end position="176"/>
    </location>
</feature>
<accession>A0A316Z4E1</accession>
<feature type="compositionally biased region" description="Gly residues" evidence="1">
    <location>
        <begin position="481"/>
        <end position="493"/>
    </location>
</feature>
<dbReference type="InterPro" id="IPR008942">
    <property type="entry name" value="ENTH_VHS"/>
</dbReference>
<dbReference type="PROSITE" id="PS51391">
    <property type="entry name" value="CID"/>
    <property type="match status" value="1"/>
</dbReference>
<feature type="region of interest" description="Disordered" evidence="1">
    <location>
        <begin position="256"/>
        <end position="275"/>
    </location>
</feature>
<evidence type="ECO:0000313" key="4">
    <source>
        <dbReference type="Proteomes" id="UP000245946"/>
    </source>
</evidence>
<feature type="region of interest" description="Disordered" evidence="1">
    <location>
        <begin position="313"/>
        <end position="422"/>
    </location>
</feature>
<dbReference type="EMBL" id="KZ819298">
    <property type="protein sequence ID" value="PWN96627.1"/>
    <property type="molecule type" value="Genomic_DNA"/>
</dbReference>
<feature type="compositionally biased region" description="Polar residues" evidence="1">
    <location>
        <begin position="197"/>
        <end position="206"/>
    </location>
</feature>
<reference evidence="3 4" key="1">
    <citation type="journal article" date="2018" name="Mol. Biol. Evol.">
        <title>Broad Genomic Sampling Reveals a Smut Pathogenic Ancestry of the Fungal Clade Ustilaginomycotina.</title>
        <authorList>
            <person name="Kijpornyongpan T."/>
            <person name="Mondo S.J."/>
            <person name="Barry K."/>
            <person name="Sandor L."/>
            <person name="Lee J."/>
            <person name="Lipzen A."/>
            <person name="Pangilinan J."/>
            <person name="LaButti K."/>
            <person name="Hainaut M."/>
            <person name="Henrissat B."/>
            <person name="Grigoriev I.V."/>
            <person name="Spatafora J.W."/>
            <person name="Aime M.C."/>
        </authorList>
    </citation>
    <scope>NUCLEOTIDE SEQUENCE [LARGE SCALE GENOMIC DNA]</scope>
    <source>
        <strain evidence="3 4">MCA 4186</strain>
    </source>
</reference>
<dbReference type="RefSeq" id="XP_025596906.1">
    <property type="nucleotide sequence ID" value="XM_025742877.1"/>
</dbReference>
<dbReference type="AlphaFoldDB" id="A0A316Z4E1"/>
<feature type="compositionally biased region" description="Basic and acidic residues" evidence="1">
    <location>
        <begin position="179"/>
        <end position="196"/>
    </location>
</feature>
<dbReference type="OrthoDB" id="79367at2759"/>